<dbReference type="AlphaFoldDB" id="A0A0E9PYZ9"/>
<organism evidence="1">
    <name type="scientific">Anguilla anguilla</name>
    <name type="common">European freshwater eel</name>
    <name type="synonym">Muraena anguilla</name>
    <dbReference type="NCBI Taxonomy" id="7936"/>
    <lineage>
        <taxon>Eukaryota</taxon>
        <taxon>Metazoa</taxon>
        <taxon>Chordata</taxon>
        <taxon>Craniata</taxon>
        <taxon>Vertebrata</taxon>
        <taxon>Euteleostomi</taxon>
        <taxon>Actinopterygii</taxon>
        <taxon>Neopterygii</taxon>
        <taxon>Teleostei</taxon>
        <taxon>Anguilliformes</taxon>
        <taxon>Anguillidae</taxon>
        <taxon>Anguilla</taxon>
    </lineage>
</organism>
<evidence type="ECO:0000313" key="1">
    <source>
        <dbReference type="EMBL" id="JAH09285.1"/>
    </source>
</evidence>
<proteinExistence type="predicted"/>
<protein>
    <submittedName>
        <fullName evidence="1">Uncharacterized protein</fullName>
    </submittedName>
</protein>
<reference evidence="1" key="1">
    <citation type="submission" date="2014-11" db="EMBL/GenBank/DDBJ databases">
        <authorList>
            <person name="Amaro Gonzalez C."/>
        </authorList>
    </citation>
    <scope>NUCLEOTIDE SEQUENCE</scope>
</reference>
<sequence>MYSKSSKFFCHMFSLNFMGLIYKQRLSTKKMQSFINEAPCLYSHLASTPFIA</sequence>
<dbReference type="EMBL" id="GBXM01099292">
    <property type="protein sequence ID" value="JAH09285.1"/>
    <property type="molecule type" value="Transcribed_RNA"/>
</dbReference>
<name>A0A0E9PYZ9_ANGAN</name>
<reference evidence="1" key="2">
    <citation type="journal article" date="2015" name="Fish Shellfish Immunol.">
        <title>Early steps in the European eel (Anguilla anguilla)-Vibrio vulnificus interaction in the gills: Role of the RtxA13 toxin.</title>
        <authorList>
            <person name="Callol A."/>
            <person name="Pajuelo D."/>
            <person name="Ebbesson L."/>
            <person name="Teles M."/>
            <person name="MacKenzie S."/>
            <person name="Amaro C."/>
        </authorList>
    </citation>
    <scope>NUCLEOTIDE SEQUENCE</scope>
</reference>
<accession>A0A0E9PYZ9</accession>